<dbReference type="SUPFAM" id="SSF46626">
    <property type="entry name" value="Cytochrome c"/>
    <property type="match status" value="2"/>
</dbReference>
<feature type="signal peptide" evidence="10">
    <location>
        <begin position="1"/>
        <end position="29"/>
    </location>
</feature>
<comment type="subcellular location">
    <subcellularLocation>
        <location evidence="1">Periplasm</location>
    </subcellularLocation>
</comment>
<keyword evidence="5" id="KW-0574">Periplasm</keyword>
<feature type="binding site" description="axial binding residue" evidence="9">
    <location>
        <position position="97"/>
    </location>
    <ligand>
        <name>heme c</name>
        <dbReference type="ChEBI" id="CHEBI:61717"/>
        <label>1</label>
    </ligand>
    <ligandPart>
        <name>Fe</name>
        <dbReference type="ChEBI" id="CHEBI:18248"/>
    </ligandPart>
</feature>
<dbReference type="GO" id="GO:0046872">
    <property type="term" value="F:metal ion binding"/>
    <property type="evidence" value="ECO:0007669"/>
    <property type="project" value="UniProtKB-KW"/>
</dbReference>
<evidence type="ECO:0000256" key="5">
    <source>
        <dbReference type="ARBA" id="ARBA00022764"/>
    </source>
</evidence>
<dbReference type="GO" id="GO:0020037">
    <property type="term" value="F:heme binding"/>
    <property type="evidence" value="ECO:0007669"/>
    <property type="project" value="InterPro"/>
</dbReference>
<feature type="binding site" description="covalent" evidence="8">
    <location>
        <position position="248"/>
    </location>
    <ligand>
        <name>heme c</name>
        <dbReference type="ChEBI" id="CHEBI:61717"/>
        <label>2</label>
    </ligand>
</feature>
<evidence type="ECO:0000256" key="6">
    <source>
        <dbReference type="ARBA" id="ARBA00023002"/>
    </source>
</evidence>
<proteinExistence type="predicted"/>
<comment type="cofactor">
    <cofactor evidence="8">
        <name>heme</name>
        <dbReference type="ChEBI" id="CHEBI:30413"/>
    </cofactor>
    <text evidence="8">Binds 2 heme groups.</text>
</comment>
<protein>
    <submittedName>
        <fullName evidence="12">Cytochrome c peroxidase</fullName>
    </submittedName>
</protein>
<keyword evidence="3 9" id="KW-0479">Metal-binding</keyword>
<evidence type="ECO:0000256" key="7">
    <source>
        <dbReference type="ARBA" id="ARBA00023004"/>
    </source>
</evidence>
<evidence type="ECO:0000313" key="12">
    <source>
        <dbReference type="EMBL" id="SEU07651.1"/>
    </source>
</evidence>
<feature type="chain" id="PRO_5011789705" evidence="10">
    <location>
        <begin position="30"/>
        <end position="378"/>
    </location>
</feature>
<feature type="domain" description="Cytochrome c" evidence="11">
    <location>
        <begin position="223"/>
        <end position="364"/>
    </location>
</feature>
<dbReference type="PANTHER" id="PTHR30600">
    <property type="entry name" value="CYTOCHROME C PEROXIDASE-RELATED"/>
    <property type="match status" value="1"/>
</dbReference>
<dbReference type="InterPro" id="IPR009056">
    <property type="entry name" value="Cyt_c-like_dom"/>
</dbReference>
<dbReference type="GO" id="GO:0009055">
    <property type="term" value="F:electron transfer activity"/>
    <property type="evidence" value="ECO:0007669"/>
    <property type="project" value="InterPro"/>
</dbReference>
<feature type="binding site" description="covalent" evidence="8">
    <location>
        <position position="93"/>
    </location>
    <ligand>
        <name>heme c</name>
        <dbReference type="ChEBI" id="CHEBI:61717"/>
        <label>1</label>
    </ligand>
</feature>
<dbReference type="PIRSF" id="PIRSF000294">
    <property type="entry name" value="Cytochrome-c_peroxidase"/>
    <property type="match status" value="1"/>
</dbReference>
<dbReference type="OrthoDB" id="9805202at2"/>
<dbReference type="InterPro" id="IPR026259">
    <property type="entry name" value="MauG/Cytc_peroxidase"/>
</dbReference>
<keyword evidence="6" id="KW-0560">Oxidoreductase</keyword>
<evidence type="ECO:0000256" key="1">
    <source>
        <dbReference type="ARBA" id="ARBA00004418"/>
    </source>
</evidence>
<dbReference type="InterPro" id="IPR051395">
    <property type="entry name" value="Cytochrome_c_Peroxidase/MauG"/>
</dbReference>
<keyword evidence="7 9" id="KW-0408">Iron</keyword>
<feature type="binding site" description="axial binding residue" evidence="9">
    <location>
        <position position="249"/>
    </location>
    <ligand>
        <name>heme c</name>
        <dbReference type="ChEBI" id="CHEBI:61717"/>
        <label>2</label>
    </ligand>
    <ligandPart>
        <name>Fe</name>
        <dbReference type="ChEBI" id="CHEBI:18248"/>
    </ligandPart>
</feature>
<dbReference type="Pfam" id="PF03150">
    <property type="entry name" value="CCP_MauG"/>
    <property type="match status" value="1"/>
</dbReference>
<feature type="binding site" description="covalent" evidence="8">
    <location>
        <position position="245"/>
    </location>
    <ligand>
        <name>heme c</name>
        <dbReference type="ChEBI" id="CHEBI:61717"/>
        <label>2</label>
    </ligand>
</feature>
<evidence type="ECO:0000256" key="9">
    <source>
        <dbReference type="PIRSR" id="PIRSR000294-2"/>
    </source>
</evidence>
<reference evidence="13" key="1">
    <citation type="submission" date="2016-10" db="EMBL/GenBank/DDBJ databases">
        <authorList>
            <person name="Varghese N."/>
            <person name="Submissions S."/>
        </authorList>
    </citation>
    <scope>NUCLEOTIDE SEQUENCE [LARGE SCALE GENOMIC DNA]</scope>
    <source>
        <strain evidence="13">DSM 15310</strain>
    </source>
</reference>
<feature type="binding site" description="covalent" evidence="8">
    <location>
        <position position="96"/>
    </location>
    <ligand>
        <name>heme c</name>
        <dbReference type="ChEBI" id="CHEBI:61717"/>
        <label>1</label>
    </ligand>
</feature>
<keyword evidence="2 8" id="KW-0349">Heme</keyword>
<comment type="PTM">
    <text evidence="8">Binds 2 heme groups per subunit.</text>
</comment>
<dbReference type="AlphaFoldDB" id="A0A1I0JCW0"/>
<name>A0A1I0JCW0_9BACT</name>
<dbReference type="GO" id="GO:0004130">
    <property type="term" value="F:cytochrome-c peroxidase activity"/>
    <property type="evidence" value="ECO:0007669"/>
    <property type="project" value="TreeGrafter"/>
</dbReference>
<accession>A0A1I0JCW0</accession>
<dbReference type="STRING" id="82805.SAMN04487998_3765"/>
<organism evidence="12 13">
    <name type="scientific">Hymenobacter actinosclerus</name>
    <dbReference type="NCBI Taxonomy" id="82805"/>
    <lineage>
        <taxon>Bacteria</taxon>
        <taxon>Pseudomonadati</taxon>
        <taxon>Bacteroidota</taxon>
        <taxon>Cytophagia</taxon>
        <taxon>Cytophagales</taxon>
        <taxon>Hymenobacteraceae</taxon>
        <taxon>Hymenobacter</taxon>
    </lineage>
</organism>
<dbReference type="EMBL" id="FOHS01000008">
    <property type="protein sequence ID" value="SEU07651.1"/>
    <property type="molecule type" value="Genomic_DNA"/>
</dbReference>
<evidence type="ECO:0000256" key="10">
    <source>
        <dbReference type="SAM" id="SignalP"/>
    </source>
</evidence>
<dbReference type="RefSeq" id="WP_092774269.1">
    <property type="nucleotide sequence ID" value="NZ_FOHS01000008.1"/>
</dbReference>
<gene>
    <name evidence="12" type="ORF">SAMN04487998_3765</name>
</gene>
<dbReference type="PROSITE" id="PS51257">
    <property type="entry name" value="PROKAR_LIPOPROTEIN"/>
    <property type="match status" value="1"/>
</dbReference>
<keyword evidence="12" id="KW-0575">Peroxidase</keyword>
<evidence type="ECO:0000256" key="2">
    <source>
        <dbReference type="ARBA" id="ARBA00022617"/>
    </source>
</evidence>
<dbReference type="PROSITE" id="PS51007">
    <property type="entry name" value="CYTC"/>
    <property type="match status" value="1"/>
</dbReference>
<dbReference type="GO" id="GO:0042597">
    <property type="term" value="C:periplasmic space"/>
    <property type="evidence" value="ECO:0007669"/>
    <property type="project" value="UniProtKB-SubCell"/>
</dbReference>
<evidence type="ECO:0000256" key="3">
    <source>
        <dbReference type="ARBA" id="ARBA00022723"/>
    </source>
</evidence>
<evidence type="ECO:0000259" key="11">
    <source>
        <dbReference type="PROSITE" id="PS51007"/>
    </source>
</evidence>
<sequence>MKTAFIDFLTRLGPLAGAGLLLLLTTACGTGGKADDPSPESFAAPTPYVLLVPPLFPKPLPQPADNPLTVEGIELGRHLFYEKALSLDNSKSCGSCHQQSKAFTDGLARAEGVGGTRHARSAMPLQNLLWEPRLTWDGAHTSLEQQARVPIENPLELHQPLTAGVTRLQKLAKYPDLFGKAFGTSRITEERVLKALAQFERTLVSGNSRFDRYNRGDQDILTPDEVRGMELFSIHPNGRIRGGNCSDCHGGTLQTDRNFRNNGISSSFGADLGLGGLTGKSTDNGKFRVPSLRNIALTAPYMHDGRLATLEDVLDHYNEHVQFSSPNLDPLMLNTTNDPLQISPNLELTAQEKRQIIAFLHTLTDEDFVKDPRFAAPE</sequence>
<evidence type="ECO:0000313" key="13">
    <source>
        <dbReference type="Proteomes" id="UP000198697"/>
    </source>
</evidence>
<dbReference type="InterPro" id="IPR036909">
    <property type="entry name" value="Cyt_c-like_dom_sf"/>
</dbReference>
<dbReference type="InterPro" id="IPR004852">
    <property type="entry name" value="Di-haem_cyt_c_peroxidsae"/>
</dbReference>
<dbReference type="Gene3D" id="1.10.760.10">
    <property type="entry name" value="Cytochrome c-like domain"/>
    <property type="match status" value="2"/>
</dbReference>
<keyword evidence="13" id="KW-1185">Reference proteome</keyword>
<evidence type="ECO:0000256" key="4">
    <source>
        <dbReference type="ARBA" id="ARBA00022729"/>
    </source>
</evidence>
<evidence type="ECO:0000256" key="8">
    <source>
        <dbReference type="PIRSR" id="PIRSR000294-1"/>
    </source>
</evidence>
<keyword evidence="4 10" id="KW-0732">Signal</keyword>
<dbReference type="Proteomes" id="UP000198697">
    <property type="component" value="Unassembled WGS sequence"/>
</dbReference>